<dbReference type="InterPro" id="IPR036855">
    <property type="entry name" value="Znf_CCCH_sf"/>
</dbReference>
<dbReference type="SUPFAM" id="SSF90229">
    <property type="entry name" value="CCCH zinc finger"/>
    <property type="match status" value="1"/>
</dbReference>
<keyword evidence="4" id="KW-0238">DNA-binding</keyword>
<evidence type="ECO:0000259" key="6">
    <source>
        <dbReference type="PROSITE" id="PS50103"/>
    </source>
</evidence>
<sequence length="129" mass="15246">MYKPHFSADFYLYTFKIANCTAQHPHDWSTCPFAHPREKARRRDPRLFDYEPLPCPDDKKWHSCPRGDSCSYTHNVYEFHLHPKRFRTQMCQHGVACTRPLCFFAHTLEELRCRGGWGHHASCLANCFA</sequence>
<dbReference type="Proteomes" id="UP001244341">
    <property type="component" value="Chromosome 8b"/>
</dbReference>
<keyword evidence="3 5" id="KW-0862">Zinc</keyword>
<keyword evidence="1 5" id="KW-0479">Metal-binding</keyword>
<feature type="zinc finger region" description="C3H1-type" evidence="5">
    <location>
        <begin position="49"/>
        <end position="77"/>
    </location>
</feature>
<evidence type="ECO:0000313" key="8">
    <source>
        <dbReference type="Proteomes" id="UP001244341"/>
    </source>
</evidence>
<dbReference type="PANTHER" id="PTHR14493:SF50">
    <property type="entry name" value="RING FINGER PROTEIN UNKEMPT"/>
    <property type="match status" value="1"/>
</dbReference>
<protein>
    <recommendedName>
        <fullName evidence="6">C3H1-type domain-containing protein</fullName>
    </recommendedName>
</protein>
<feature type="domain" description="C3H1-type" evidence="6">
    <location>
        <begin position="49"/>
        <end position="77"/>
    </location>
</feature>
<gene>
    <name evidence="7" type="ORF">OEZ85_014293</name>
</gene>
<accession>A0ABY8UBJ6</accession>
<evidence type="ECO:0000256" key="1">
    <source>
        <dbReference type="ARBA" id="ARBA00022723"/>
    </source>
</evidence>
<dbReference type="Pfam" id="PF25512">
    <property type="entry name" value="zf-CCCH_AtC3H23"/>
    <property type="match status" value="1"/>
</dbReference>
<dbReference type="InterPro" id="IPR045234">
    <property type="entry name" value="Unkempt-like"/>
</dbReference>
<proteinExistence type="predicted"/>
<dbReference type="PROSITE" id="PS50103">
    <property type="entry name" value="ZF_C3H1"/>
    <property type="match status" value="1"/>
</dbReference>
<evidence type="ECO:0000313" key="7">
    <source>
        <dbReference type="EMBL" id="WIA17446.1"/>
    </source>
</evidence>
<dbReference type="InterPro" id="IPR057444">
    <property type="entry name" value="Znf-CCCH_AtC3H23-like"/>
</dbReference>
<name>A0ABY8UBJ6_TETOB</name>
<keyword evidence="2 5" id="KW-0863">Zinc-finger</keyword>
<organism evidence="7 8">
    <name type="scientific">Tetradesmus obliquus</name>
    <name type="common">Green alga</name>
    <name type="synonym">Acutodesmus obliquus</name>
    <dbReference type="NCBI Taxonomy" id="3088"/>
    <lineage>
        <taxon>Eukaryota</taxon>
        <taxon>Viridiplantae</taxon>
        <taxon>Chlorophyta</taxon>
        <taxon>core chlorophytes</taxon>
        <taxon>Chlorophyceae</taxon>
        <taxon>CS clade</taxon>
        <taxon>Sphaeropleales</taxon>
        <taxon>Scenedesmaceae</taxon>
        <taxon>Tetradesmus</taxon>
    </lineage>
</organism>
<evidence type="ECO:0000256" key="3">
    <source>
        <dbReference type="ARBA" id="ARBA00022833"/>
    </source>
</evidence>
<keyword evidence="8" id="KW-1185">Reference proteome</keyword>
<evidence type="ECO:0000256" key="2">
    <source>
        <dbReference type="ARBA" id="ARBA00022771"/>
    </source>
</evidence>
<dbReference type="EMBL" id="CP126215">
    <property type="protein sequence ID" value="WIA17446.1"/>
    <property type="molecule type" value="Genomic_DNA"/>
</dbReference>
<evidence type="ECO:0000256" key="5">
    <source>
        <dbReference type="PROSITE-ProRule" id="PRU00723"/>
    </source>
</evidence>
<evidence type="ECO:0000256" key="4">
    <source>
        <dbReference type="ARBA" id="ARBA00023125"/>
    </source>
</evidence>
<reference evidence="7 8" key="1">
    <citation type="submission" date="2023-05" db="EMBL/GenBank/DDBJ databases">
        <title>A 100% complete, gapless, phased diploid assembly of the Scenedesmus obliquus UTEX 3031 genome.</title>
        <authorList>
            <person name="Biondi T.C."/>
            <person name="Hanschen E.R."/>
            <person name="Kwon T."/>
            <person name="Eng W."/>
            <person name="Kruse C.P.S."/>
            <person name="Koehler S.I."/>
            <person name="Kunde Y."/>
            <person name="Gleasner C.D."/>
            <person name="You Mak K.T."/>
            <person name="Polle J."/>
            <person name="Hovde B.T."/>
            <person name="Starkenburg S.R."/>
        </authorList>
    </citation>
    <scope>NUCLEOTIDE SEQUENCE [LARGE SCALE GENOMIC DNA]</scope>
    <source>
        <strain evidence="7 8">DOE0152z</strain>
    </source>
</reference>
<dbReference type="PANTHER" id="PTHR14493">
    <property type="entry name" value="UNKEMPT FAMILY MEMBER"/>
    <property type="match status" value="1"/>
</dbReference>
<dbReference type="InterPro" id="IPR000571">
    <property type="entry name" value="Znf_CCCH"/>
</dbReference>